<organism evidence="1 2">
    <name type="scientific">Alteromonas aestuariivivens</name>
    <dbReference type="NCBI Taxonomy" id="1938339"/>
    <lineage>
        <taxon>Bacteria</taxon>
        <taxon>Pseudomonadati</taxon>
        <taxon>Pseudomonadota</taxon>
        <taxon>Gammaproteobacteria</taxon>
        <taxon>Alteromonadales</taxon>
        <taxon>Alteromonadaceae</taxon>
        <taxon>Alteromonas/Salinimonas group</taxon>
        <taxon>Alteromonas</taxon>
    </lineage>
</organism>
<dbReference type="Proteomes" id="UP000256561">
    <property type="component" value="Unassembled WGS sequence"/>
</dbReference>
<evidence type="ECO:0000313" key="2">
    <source>
        <dbReference type="Proteomes" id="UP000256561"/>
    </source>
</evidence>
<dbReference type="EMBL" id="QRHA01000001">
    <property type="protein sequence ID" value="RDV29109.1"/>
    <property type="molecule type" value="Genomic_DNA"/>
</dbReference>
<sequence>MSSSGIHWRLQLVPYYSSGYKKYDGMEVLEESCFENALHTSGSSGNEYFGWRDAVNCNVSELAELIKERFPRLLALSLGKNYKYAGWFVDMLGKAEAGELPLSDVNSDAFISTTGKSAIPSPPLAERFELNGRHFYFVEGRHLNPDDDWHTKYIDIINGFRIAKIAAFPAYPVDSKSIFEIGAYWEGAIYYISAILGYRNIHEFVTDADNPPPSSERWSTFFAIWNSEGQYEFLKAFLVKKMMGYPECKLSDDDPMQHWLRFLEEFESSLTTITSRTYRTHNPYFGGSNPLHLGLILSHLEPERRLI</sequence>
<dbReference type="AlphaFoldDB" id="A0A3D8ME19"/>
<protein>
    <submittedName>
        <fullName evidence="1">Uncharacterized protein</fullName>
    </submittedName>
</protein>
<proteinExistence type="predicted"/>
<gene>
    <name evidence="1" type="ORF">DXV75_01200</name>
</gene>
<evidence type="ECO:0000313" key="1">
    <source>
        <dbReference type="EMBL" id="RDV29109.1"/>
    </source>
</evidence>
<keyword evidence="2" id="KW-1185">Reference proteome</keyword>
<reference evidence="2" key="1">
    <citation type="submission" date="2018-08" db="EMBL/GenBank/DDBJ databases">
        <authorList>
            <person name="Zhang J."/>
            <person name="Du Z.-J."/>
        </authorList>
    </citation>
    <scope>NUCLEOTIDE SEQUENCE [LARGE SCALE GENOMIC DNA]</scope>
    <source>
        <strain evidence="2">KCTC 52655</strain>
    </source>
</reference>
<comment type="caution">
    <text evidence="1">The sequence shown here is derived from an EMBL/GenBank/DDBJ whole genome shotgun (WGS) entry which is preliminary data.</text>
</comment>
<name>A0A3D8ME19_9ALTE</name>
<accession>A0A3D8ME19</accession>